<accession>A0A5B2U8N2</accession>
<evidence type="ECO:0000313" key="2">
    <source>
        <dbReference type="EMBL" id="KAA2222984.1"/>
    </source>
</evidence>
<name>A0A5B2U8N2_9FLAO</name>
<dbReference type="AlphaFoldDB" id="A0A5B2U8N2"/>
<comment type="caution">
    <text evidence="2">The sequence shown here is derived from an EMBL/GenBank/DDBJ whole genome shotgun (WGS) entry which is preliminary data.</text>
</comment>
<dbReference type="EMBL" id="VUNZ01000001">
    <property type="protein sequence ID" value="KAA2222984.1"/>
    <property type="molecule type" value="Genomic_DNA"/>
</dbReference>
<dbReference type="Pfam" id="PF14730">
    <property type="entry name" value="DUF4468"/>
    <property type="match status" value="1"/>
</dbReference>
<dbReference type="Proteomes" id="UP000323082">
    <property type="component" value="Unassembled WGS sequence"/>
</dbReference>
<reference evidence="2 3" key="1">
    <citation type="journal article" date="2015" name="Int. J. Syst. Evol. Microbiol.">
        <title>Chryseobacterium sediminis sp. nov., isolated from a river sediment.</title>
        <authorList>
            <person name="Kampfer P."/>
            <person name="Busse H.J."/>
            <person name="McInroy J.A."/>
            <person name="Glaeser S.P."/>
        </authorList>
    </citation>
    <scope>NUCLEOTIDE SEQUENCE [LARGE SCALE GENOMIC DNA]</scope>
    <source>
        <strain evidence="2 3">IMT-174</strain>
    </source>
</reference>
<dbReference type="Gene3D" id="3.30.530.80">
    <property type="match status" value="1"/>
</dbReference>
<proteinExistence type="predicted"/>
<dbReference type="InterPro" id="IPR027823">
    <property type="entry name" value="DUF4468"/>
</dbReference>
<gene>
    <name evidence="2" type="ORF">FW780_01930</name>
</gene>
<dbReference type="OrthoDB" id="894059at2"/>
<evidence type="ECO:0000313" key="3">
    <source>
        <dbReference type="Proteomes" id="UP000323082"/>
    </source>
</evidence>
<feature type="domain" description="DUF4468" evidence="1">
    <location>
        <begin position="31"/>
        <end position="119"/>
    </location>
</feature>
<organism evidence="2 3">
    <name type="scientific">Chryseobacterium sediminis</name>
    <dbReference type="NCBI Taxonomy" id="1679494"/>
    <lineage>
        <taxon>Bacteria</taxon>
        <taxon>Pseudomonadati</taxon>
        <taxon>Bacteroidota</taxon>
        <taxon>Flavobacteriia</taxon>
        <taxon>Flavobacteriales</taxon>
        <taxon>Weeksellaceae</taxon>
        <taxon>Chryseobacterium group</taxon>
        <taxon>Chryseobacterium</taxon>
    </lineage>
</organism>
<sequence length="188" mass="21625">MKATMTGNIKNICALLALLISSLIYSQELKYEEVVPVDSTVTKQELYNRARDWITKSLKDDGEVFTIEDSNEGEITGGGKLRYYTKKIYVGALCTIGYVNFKINIYLKNGRYKYIIHSLVHEGTNCRPKSAINYGLLTTNDKPDKTNDVFLRKGPWNDIKEKTDEKIKLLIYDLKDAMNKKHETNNNW</sequence>
<dbReference type="RefSeq" id="WP_149831948.1">
    <property type="nucleotide sequence ID" value="NZ_VUNZ01000001.1"/>
</dbReference>
<evidence type="ECO:0000259" key="1">
    <source>
        <dbReference type="Pfam" id="PF14730"/>
    </source>
</evidence>
<protein>
    <submittedName>
        <fullName evidence="2">DUF4468 domain-containing protein</fullName>
    </submittedName>
</protein>